<dbReference type="Proteomes" id="UP000660554">
    <property type="component" value="Unassembled WGS sequence"/>
</dbReference>
<evidence type="ECO:0000313" key="2">
    <source>
        <dbReference type="Proteomes" id="UP000660554"/>
    </source>
</evidence>
<keyword evidence="2" id="KW-1185">Reference proteome</keyword>
<dbReference type="Pfam" id="PF13489">
    <property type="entry name" value="Methyltransf_23"/>
    <property type="match status" value="1"/>
</dbReference>
<evidence type="ECO:0008006" key="3">
    <source>
        <dbReference type="Google" id="ProtNLM"/>
    </source>
</evidence>
<comment type="caution">
    <text evidence="1">The sequence shown here is derived from an EMBL/GenBank/DDBJ whole genome shotgun (WGS) entry which is preliminary data.</text>
</comment>
<dbReference type="GeneID" id="86952147"/>
<dbReference type="InterPro" id="IPR029063">
    <property type="entry name" value="SAM-dependent_MTases_sf"/>
</dbReference>
<protein>
    <recommendedName>
        <fullName evidence="3">Methyltransferase domain-containing protein</fullName>
    </recommendedName>
</protein>
<dbReference type="Gene3D" id="3.40.50.150">
    <property type="entry name" value="Vaccinia Virus protein VP39"/>
    <property type="match status" value="1"/>
</dbReference>
<dbReference type="RefSeq" id="WP_053626241.1">
    <property type="nucleotide sequence ID" value="NZ_BMRU01000081.1"/>
</dbReference>
<organism evidence="1 2">
    <name type="scientific">Streptomyces virginiae</name>
    <name type="common">Streptomyces cinnamonensis</name>
    <dbReference type="NCBI Taxonomy" id="1961"/>
    <lineage>
        <taxon>Bacteria</taxon>
        <taxon>Bacillati</taxon>
        <taxon>Actinomycetota</taxon>
        <taxon>Actinomycetes</taxon>
        <taxon>Kitasatosporales</taxon>
        <taxon>Streptomycetaceae</taxon>
        <taxon>Streptomyces</taxon>
    </lineage>
</organism>
<name>A0ABQ3NNT6_STRVG</name>
<sequence>MPVAARHEVRTGPGAFTDHSAILLDLPLTPEVAEPDDVLFAISDLSGKQPAAAGTRAYQPHKTAMSRQAASPAARAVTGHQTGPLGVRTVLDHGCGRGADVAHYRAAGLDADGYDPPEGFGWPRPDQDGYDLVTQMFVLNVLPDPGARIRALQDAAAFVRRGGHVVVVTRSPEEIAKAAAGGSWTAHHHGYWSSEGKGTFQRGVSAAETTALARHAGLAPAAGAAGLPLSGVSHIVLVKPEP</sequence>
<proteinExistence type="predicted"/>
<gene>
    <name evidence="1" type="ORF">Scinn_39150</name>
</gene>
<reference evidence="2" key="1">
    <citation type="submission" date="2020-09" db="EMBL/GenBank/DDBJ databases">
        <title>Whole genome shotgun sequence of Streptomyces cinnamonensis NBRC 15873.</title>
        <authorList>
            <person name="Komaki H."/>
            <person name="Tamura T."/>
        </authorList>
    </citation>
    <scope>NUCLEOTIDE SEQUENCE [LARGE SCALE GENOMIC DNA]</scope>
    <source>
        <strain evidence="2">NBRC 15873</strain>
    </source>
</reference>
<dbReference type="EMBL" id="BNDV01000008">
    <property type="protein sequence ID" value="GHI14452.1"/>
    <property type="molecule type" value="Genomic_DNA"/>
</dbReference>
<dbReference type="SUPFAM" id="SSF53335">
    <property type="entry name" value="S-adenosyl-L-methionine-dependent methyltransferases"/>
    <property type="match status" value="1"/>
</dbReference>
<accession>A0ABQ3NNT6</accession>
<evidence type="ECO:0000313" key="1">
    <source>
        <dbReference type="EMBL" id="GHI14452.1"/>
    </source>
</evidence>